<sequence length="170" mass="19019">MLLVMVVGAVFSMITTWRMSMFAHSIGAQISQRLYAHYLHQPWLFHASTSSSQLTKQVAQETNRATKGIFQPVMQMNAKLVMSLFMIVGLVAYDPSVAAAGLLVFAVAYGLLYKVVRKRLARNGKSISKMSTIRYKLMSEGFGGIKDVLLLGRQQLFVDHFQQTSNILAR</sequence>
<feature type="transmembrane region" description="Helical" evidence="5">
    <location>
        <begin position="84"/>
        <end position="112"/>
    </location>
</feature>
<dbReference type="EMBL" id="JBHMDI010000377">
    <property type="protein sequence ID" value="MFB9353149.1"/>
    <property type="molecule type" value="Genomic_DNA"/>
</dbReference>
<comment type="subcellular location">
    <subcellularLocation>
        <location evidence="1">Cell membrane</location>
        <topology evidence="1">Multi-pass membrane protein</topology>
    </subcellularLocation>
</comment>
<evidence type="ECO:0000256" key="4">
    <source>
        <dbReference type="ARBA" id="ARBA00023136"/>
    </source>
</evidence>
<accession>A0ABV5LML0</accession>
<evidence type="ECO:0000313" key="8">
    <source>
        <dbReference type="Proteomes" id="UP001589753"/>
    </source>
</evidence>
<dbReference type="InterPro" id="IPR036640">
    <property type="entry name" value="ABC1_TM_sf"/>
</dbReference>
<keyword evidence="3 5" id="KW-1133">Transmembrane helix</keyword>
<keyword evidence="2 5" id="KW-0812">Transmembrane</keyword>
<name>A0ABV5LML0_9ACTN</name>
<evidence type="ECO:0000256" key="3">
    <source>
        <dbReference type="ARBA" id="ARBA00022989"/>
    </source>
</evidence>
<dbReference type="PROSITE" id="PS50929">
    <property type="entry name" value="ABC_TM1F"/>
    <property type="match status" value="1"/>
</dbReference>
<evidence type="ECO:0000313" key="7">
    <source>
        <dbReference type="EMBL" id="MFB9353149.1"/>
    </source>
</evidence>
<keyword evidence="8" id="KW-1185">Reference proteome</keyword>
<protein>
    <submittedName>
        <fullName evidence="7">ABC transporter transmembrane domain-containing protein</fullName>
    </submittedName>
</protein>
<dbReference type="Proteomes" id="UP001589753">
    <property type="component" value="Unassembled WGS sequence"/>
</dbReference>
<feature type="domain" description="ABC transmembrane type-1" evidence="6">
    <location>
        <begin position="1"/>
        <end position="170"/>
    </location>
</feature>
<evidence type="ECO:0000256" key="1">
    <source>
        <dbReference type="ARBA" id="ARBA00004651"/>
    </source>
</evidence>
<evidence type="ECO:0000256" key="2">
    <source>
        <dbReference type="ARBA" id="ARBA00022692"/>
    </source>
</evidence>
<feature type="non-terminal residue" evidence="7">
    <location>
        <position position="170"/>
    </location>
</feature>
<dbReference type="InterPro" id="IPR011527">
    <property type="entry name" value="ABC1_TM_dom"/>
</dbReference>
<proteinExistence type="predicted"/>
<evidence type="ECO:0000259" key="6">
    <source>
        <dbReference type="PROSITE" id="PS50929"/>
    </source>
</evidence>
<reference evidence="7 8" key="1">
    <citation type="submission" date="2024-09" db="EMBL/GenBank/DDBJ databases">
        <authorList>
            <person name="Sun Q."/>
            <person name="Mori K."/>
        </authorList>
    </citation>
    <scope>NUCLEOTIDE SEQUENCE [LARGE SCALE GENOMIC DNA]</scope>
    <source>
        <strain evidence="7 8">JCM 9767</strain>
    </source>
</reference>
<dbReference type="SUPFAM" id="SSF90123">
    <property type="entry name" value="ABC transporter transmembrane region"/>
    <property type="match status" value="1"/>
</dbReference>
<evidence type="ECO:0000256" key="5">
    <source>
        <dbReference type="SAM" id="Phobius"/>
    </source>
</evidence>
<keyword evidence="4 5" id="KW-0472">Membrane</keyword>
<organism evidence="7 8">
    <name type="scientific">Streptomyces heliomycini</name>
    <dbReference type="NCBI Taxonomy" id="284032"/>
    <lineage>
        <taxon>Bacteria</taxon>
        <taxon>Bacillati</taxon>
        <taxon>Actinomycetota</taxon>
        <taxon>Actinomycetes</taxon>
        <taxon>Kitasatosporales</taxon>
        <taxon>Streptomycetaceae</taxon>
        <taxon>Streptomyces</taxon>
    </lineage>
</organism>
<gene>
    <name evidence="7" type="ORF">ACFFUA_38135</name>
</gene>
<dbReference type="Pfam" id="PF00664">
    <property type="entry name" value="ABC_membrane"/>
    <property type="match status" value="1"/>
</dbReference>
<dbReference type="Gene3D" id="1.20.1560.10">
    <property type="entry name" value="ABC transporter type 1, transmembrane domain"/>
    <property type="match status" value="1"/>
</dbReference>
<comment type="caution">
    <text evidence="7">The sequence shown here is derived from an EMBL/GenBank/DDBJ whole genome shotgun (WGS) entry which is preliminary data.</text>
</comment>